<dbReference type="Pfam" id="PF07632">
    <property type="entry name" value="Sde182_NH-like"/>
    <property type="match status" value="1"/>
</dbReference>
<dbReference type="Gene3D" id="2.60.40.10">
    <property type="entry name" value="Immunoglobulins"/>
    <property type="match status" value="1"/>
</dbReference>
<evidence type="ECO:0000259" key="1">
    <source>
        <dbReference type="Pfam" id="PF07632"/>
    </source>
</evidence>
<dbReference type="AlphaFoldDB" id="Q6BXS8"/>
<dbReference type="InterPro" id="IPR011483">
    <property type="entry name" value="Sde182_NH-like"/>
</dbReference>
<dbReference type="GeneID" id="2913768"/>
<dbReference type="GO" id="GO:0016799">
    <property type="term" value="F:hydrolase activity, hydrolyzing N-glycosyl compounds"/>
    <property type="evidence" value="ECO:0007669"/>
    <property type="project" value="InterPro"/>
</dbReference>
<reference evidence="3 4" key="1">
    <citation type="journal article" date="2004" name="Nature">
        <title>Genome evolution in yeasts.</title>
        <authorList>
            <consortium name="Genolevures"/>
            <person name="Dujon B."/>
            <person name="Sherman D."/>
            <person name="Fischer G."/>
            <person name="Durrens P."/>
            <person name="Casaregola S."/>
            <person name="Lafontaine I."/>
            <person name="de Montigny J."/>
            <person name="Marck C."/>
            <person name="Neuveglise C."/>
            <person name="Talla E."/>
            <person name="Goffard N."/>
            <person name="Frangeul L."/>
            <person name="Aigle M."/>
            <person name="Anthouard V."/>
            <person name="Babour A."/>
            <person name="Barbe V."/>
            <person name="Barnay S."/>
            <person name="Blanchin S."/>
            <person name="Beckerich J.M."/>
            <person name="Beyne E."/>
            <person name="Bleykasten C."/>
            <person name="Boisrame A."/>
            <person name="Boyer J."/>
            <person name="Cattolico L."/>
            <person name="Confanioleri F."/>
            <person name="de Daruvar A."/>
            <person name="Despons L."/>
            <person name="Fabre E."/>
            <person name="Fairhead C."/>
            <person name="Ferry-Dumazet H."/>
            <person name="Groppi A."/>
            <person name="Hantraye F."/>
            <person name="Hennequin C."/>
            <person name="Jauniaux N."/>
            <person name="Joyet P."/>
            <person name="Kachouri R."/>
            <person name="Kerrest A."/>
            <person name="Koszul R."/>
            <person name="Lemaire M."/>
            <person name="Lesur I."/>
            <person name="Ma L."/>
            <person name="Muller H."/>
            <person name="Nicaud J.M."/>
            <person name="Nikolski M."/>
            <person name="Oztas S."/>
            <person name="Ozier-Kalogeropoulos O."/>
            <person name="Pellenz S."/>
            <person name="Potier S."/>
            <person name="Richard G.F."/>
            <person name="Straub M.L."/>
            <person name="Suleau A."/>
            <person name="Swennene D."/>
            <person name="Tekaia F."/>
            <person name="Wesolowski-Louvel M."/>
            <person name="Westhof E."/>
            <person name="Wirth B."/>
            <person name="Zeniou-Meyer M."/>
            <person name="Zivanovic I."/>
            <person name="Bolotin-Fukuhara M."/>
            <person name="Thierry A."/>
            <person name="Bouchier C."/>
            <person name="Caudron B."/>
            <person name="Scarpelli C."/>
            <person name="Gaillardin C."/>
            <person name="Weissenbach J."/>
            <person name="Wincker P."/>
            <person name="Souciet J.L."/>
        </authorList>
    </citation>
    <scope>NUCLEOTIDE SEQUENCE [LARGE SCALE GENOMIC DNA]</scope>
    <source>
        <strain evidence="4">ATCC 36239 / CBS 767 / BCRC 21394 / JCM 1990 / NBRC 0083 / IGC 2968</strain>
    </source>
</reference>
<name>Q6BXS8_DEBHA</name>
<organism evidence="3 4">
    <name type="scientific">Debaryomyces hansenii (strain ATCC 36239 / CBS 767 / BCRC 21394 / JCM 1990 / NBRC 0083 / IGC 2968)</name>
    <name type="common">Yeast</name>
    <name type="synonym">Torulaspora hansenii</name>
    <dbReference type="NCBI Taxonomy" id="284592"/>
    <lineage>
        <taxon>Eukaryota</taxon>
        <taxon>Fungi</taxon>
        <taxon>Dikarya</taxon>
        <taxon>Ascomycota</taxon>
        <taxon>Saccharomycotina</taxon>
        <taxon>Pichiomycetes</taxon>
        <taxon>Debaryomycetaceae</taxon>
        <taxon>Debaryomyces</taxon>
    </lineage>
</organism>
<evidence type="ECO:0000313" key="3">
    <source>
        <dbReference type="EMBL" id="CAG84973.2"/>
    </source>
</evidence>
<dbReference type="eggNOG" id="ENOG502QXBB">
    <property type="taxonomic scope" value="Eukaryota"/>
</dbReference>
<protein>
    <submittedName>
        <fullName evidence="3">DEHA2B00550p</fullName>
    </submittedName>
</protein>
<accession>Q6BXS8</accession>
<dbReference type="Gene3D" id="3.90.245.10">
    <property type="entry name" value="Ribonucleoside hydrolase-like"/>
    <property type="match status" value="1"/>
</dbReference>
<dbReference type="RefSeq" id="XP_456991.2">
    <property type="nucleotide sequence ID" value="XM_456991.1"/>
</dbReference>
<dbReference type="Pfam" id="PF21027">
    <property type="entry name" value="Sde0182_C"/>
    <property type="match status" value="1"/>
</dbReference>
<proteinExistence type="predicted"/>
<dbReference type="HOGENOM" id="CLU_029266_0_0_1"/>
<evidence type="ECO:0000313" key="4">
    <source>
        <dbReference type="Proteomes" id="UP000000599"/>
    </source>
</evidence>
<dbReference type="Proteomes" id="UP000000599">
    <property type="component" value="Chromosome B"/>
</dbReference>
<dbReference type="EMBL" id="CR382134">
    <property type="protein sequence ID" value="CAG84973.2"/>
    <property type="molecule type" value="Genomic_DNA"/>
</dbReference>
<sequence length="520" mass="58862">MDEICSPYLFDIMKASTLFLLFQLVYFNVASCFILDKDYKPNIFVLTDISNEPDDAQSLVRLLLYSNELSIKGIVATTSYWLNYTVHDEDIYPILDAYEKVHPNLLKHSIGYPSPDYLRSIVSIGHPVYGLDAFNYNEISEGAKNLIAAVDNTNLNERMFVLVWGGAAVLAEALKHISSRPEQAIEQFVSKLGVYSISDQDDAGPWIRNKFPSLLYISSVHGFNQYGLSTWVGISGEKYNPFDFGGPDTSLVTKEWLNENIRSVGPLGAVYPEPMFIMEGDTPATLFVLPNGLNVPENPNFGSWGGRYSLFDQSGRSNHYADATDYVVGQDNRTHVSNKATIWRWREAYQNDFAARMQWTIVDFESAVHAPIIVVNKTNSVKPFSVEASVESKIFLDASESYDLNNRPLSFKWFHYRDVTLTQGNIEEVPEIEINKLNEDGSVISFTTPSFSQACLNIFGRPNISGCKSYHIILEVTNNGTPALRSYRRFIIYTDKGEEEIQEVEFKQSFFNAENKHDEL</sequence>
<feature type="domain" description="Cellulose-binding Sde182 C-terminal" evidence="2">
    <location>
        <begin position="393"/>
        <end position="493"/>
    </location>
</feature>
<keyword evidence="4" id="KW-1185">Reference proteome</keyword>
<dbReference type="InParanoid" id="Q6BXS8"/>
<dbReference type="InterPro" id="IPR048527">
    <property type="entry name" value="Sde182_C"/>
</dbReference>
<dbReference type="VEuPathDB" id="FungiDB:DEHA2B00550g"/>
<dbReference type="KEGG" id="dha:DEHA2B00550g"/>
<gene>
    <name evidence="3" type="ordered locus">DEHA2B00550g</name>
</gene>
<dbReference type="OMA" id="SESWDPD"/>
<dbReference type="InterPro" id="IPR036452">
    <property type="entry name" value="Ribo_hydro-like"/>
</dbReference>
<evidence type="ECO:0000259" key="2">
    <source>
        <dbReference type="Pfam" id="PF21027"/>
    </source>
</evidence>
<dbReference type="OrthoDB" id="3592035at2759"/>
<dbReference type="InterPro" id="IPR013783">
    <property type="entry name" value="Ig-like_fold"/>
</dbReference>
<feature type="domain" description="Cellulose-binding Sde182 nucleoside hydrolase-like" evidence="1">
    <location>
        <begin position="43"/>
        <end position="308"/>
    </location>
</feature>